<dbReference type="AlphaFoldDB" id="A0A0R3N5Q6"/>
<proteinExistence type="predicted"/>
<reference evidence="1 2" key="1">
    <citation type="submission" date="2014-03" db="EMBL/GenBank/DDBJ databases">
        <title>Bradyrhizobium valentinum sp. nov., isolated from effective nodules of Lupinus mariae-josephae, a lupine endemic of basic-lime soils in Eastern Spain.</title>
        <authorList>
            <person name="Duran D."/>
            <person name="Rey L."/>
            <person name="Navarro A."/>
            <person name="Busquets A."/>
            <person name="Imperial J."/>
            <person name="Ruiz-Argueso T."/>
        </authorList>
    </citation>
    <scope>NUCLEOTIDE SEQUENCE [LARGE SCALE GENOMIC DNA]</scope>
    <source>
        <strain evidence="1 2">Ro19</strain>
    </source>
</reference>
<comment type="caution">
    <text evidence="1">The sequence shown here is derived from an EMBL/GenBank/DDBJ whole genome shotgun (WGS) entry which is preliminary data.</text>
</comment>
<name>A0A0R3N5Q6_9BRAD</name>
<gene>
    <name evidence="1" type="ORF">CQ13_03650</name>
</gene>
<evidence type="ECO:0000313" key="2">
    <source>
        <dbReference type="Proteomes" id="UP000052023"/>
    </source>
</evidence>
<organism evidence="1 2">
    <name type="scientific">Bradyrhizobium retamae</name>
    <dbReference type="NCBI Taxonomy" id="1300035"/>
    <lineage>
        <taxon>Bacteria</taxon>
        <taxon>Pseudomonadati</taxon>
        <taxon>Pseudomonadota</taxon>
        <taxon>Alphaproteobacteria</taxon>
        <taxon>Hyphomicrobiales</taxon>
        <taxon>Nitrobacteraceae</taxon>
        <taxon>Bradyrhizobium</taxon>
    </lineage>
</organism>
<dbReference type="EMBL" id="LLYA01000112">
    <property type="protein sequence ID" value="KRR27505.1"/>
    <property type="molecule type" value="Genomic_DNA"/>
</dbReference>
<protein>
    <submittedName>
        <fullName evidence="1">Uncharacterized protein</fullName>
    </submittedName>
</protein>
<dbReference type="Proteomes" id="UP000052023">
    <property type="component" value="Unassembled WGS sequence"/>
</dbReference>
<accession>A0A0R3N5Q6</accession>
<evidence type="ECO:0000313" key="1">
    <source>
        <dbReference type="EMBL" id="KRR27505.1"/>
    </source>
</evidence>
<keyword evidence="2" id="KW-1185">Reference proteome</keyword>
<sequence>MERVITTVDFFLQAEALNHANQALLRSFVLAGMVNSTIQKARPSEREERRVAELNHRQDNHRAVWPLATQRIEPPVENQ</sequence>